<dbReference type="PANTHER" id="PTHR43877:SF1">
    <property type="entry name" value="ACETYLTRANSFERASE"/>
    <property type="match status" value="1"/>
</dbReference>
<keyword evidence="2" id="KW-0012">Acyltransferase</keyword>
<gene>
    <name evidence="4" type="ORF">CQW44_12500</name>
</gene>
<dbReference type="PANTHER" id="PTHR43877">
    <property type="entry name" value="AMINOALKYLPHOSPHONATE N-ACETYLTRANSFERASE-RELATED-RELATED"/>
    <property type="match status" value="1"/>
</dbReference>
<dbReference type="CDD" id="cd04301">
    <property type="entry name" value="NAT_SF"/>
    <property type="match status" value="2"/>
</dbReference>
<dbReference type="EMBL" id="PDES01000005">
    <property type="protein sequence ID" value="RRQ86869.1"/>
    <property type="molecule type" value="Genomic_DNA"/>
</dbReference>
<dbReference type="InterPro" id="IPR000182">
    <property type="entry name" value="GNAT_dom"/>
</dbReference>
<feature type="domain" description="N-acetyltransferase" evidence="3">
    <location>
        <begin position="13"/>
        <end position="153"/>
    </location>
</feature>
<dbReference type="InterPro" id="IPR016181">
    <property type="entry name" value="Acyl_CoA_acyltransferase"/>
</dbReference>
<dbReference type="AlphaFoldDB" id="A0A3R8S2V3"/>
<evidence type="ECO:0000256" key="2">
    <source>
        <dbReference type="ARBA" id="ARBA00023315"/>
    </source>
</evidence>
<dbReference type="Gene3D" id="3.40.630.30">
    <property type="match status" value="1"/>
</dbReference>
<evidence type="ECO:0000313" key="5">
    <source>
        <dbReference type="Proteomes" id="UP000276379"/>
    </source>
</evidence>
<accession>A0A3R8S2V3</accession>
<keyword evidence="1 4" id="KW-0808">Transferase</keyword>
<feature type="domain" description="N-acetyltransferase" evidence="3">
    <location>
        <begin position="163"/>
        <end position="309"/>
    </location>
</feature>
<comment type="caution">
    <text evidence="4">The sequence shown here is derived from an EMBL/GenBank/DDBJ whole genome shotgun (WGS) entry which is preliminary data.</text>
</comment>
<dbReference type="RefSeq" id="WP_125211835.1">
    <property type="nucleotide sequence ID" value="NZ_PDER01000023.1"/>
</dbReference>
<evidence type="ECO:0000259" key="3">
    <source>
        <dbReference type="PROSITE" id="PS51186"/>
    </source>
</evidence>
<evidence type="ECO:0000313" key="4">
    <source>
        <dbReference type="EMBL" id="RRQ86869.1"/>
    </source>
</evidence>
<reference evidence="4 5" key="1">
    <citation type="submission" date="2017-10" db="EMBL/GenBank/DDBJ databases">
        <title>Draft genome of actinobacteria isolated from guarana (Paullinia cupana (Mart.) Ducke.</title>
        <authorList>
            <person name="Siqueira K.A."/>
            <person name="Liotti R.G."/>
            <person name="Mendes T.A."/>
            <person name="Soares M.A."/>
        </authorList>
    </citation>
    <scope>NUCLEOTIDE SEQUENCE [LARGE SCALE GENOMIC DNA]</scope>
    <source>
        <strain evidence="4 5">199</strain>
    </source>
</reference>
<name>A0A3R8S2V3_9ACTN</name>
<keyword evidence="5" id="KW-1185">Reference proteome</keyword>
<organism evidence="4 5">
    <name type="scientific">Streptomyces griseofuscus</name>
    <dbReference type="NCBI Taxonomy" id="146922"/>
    <lineage>
        <taxon>Bacteria</taxon>
        <taxon>Bacillati</taxon>
        <taxon>Actinomycetota</taxon>
        <taxon>Actinomycetes</taxon>
        <taxon>Kitasatosporales</taxon>
        <taxon>Streptomycetaceae</taxon>
        <taxon>Streptomyces</taxon>
    </lineage>
</organism>
<sequence>MADLSAGAWPAGYRVRPATTADTDAVHRLVGAGERALHGLATTDADRIAADLGMARDAAACDTVLVTGPDGNPAAWAWVRGRRATVQVHPGHRGRGLGTALLAWSEARARELGGDRLAQTISDSDLAAAALLRSAGYVRMVTEWLLEMPLPGEPVVPEPPAGITVRAFRAGDEEAVYRLTEDAFDEWQQRRKPYAEWARLTVGRTTFAPWASPLAFEADRLVGAVLSLDTGDLDGGEGYVERVAVRRDQRNRGIARLLLREAFRAFYLQGRRSCVLWTHSDTGALALYERIGMTVRRSSTVYGKPLVGG</sequence>
<evidence type="ECO:0000256" key="1">
    <source>
        <dbReference type="ARBA" id="ARBA00022679"/>
    </source>
</evidence>
<protein>
    <submittedName>
        <fullName evidence="4">GNAT family N-acetyltransferase</fullName>
    </submittedName>
</protein>
<dbReference type="GO" id="GO:0016747">
    <property type="term" value="F:acyltransferase activity, transferring groups other than amino-acyl groups"/>
    <property type="evidence" value="ECO:0007669"/>
    <property type="project" value="InterPro"/>
</dbReference>
<dbReference type="PROSITE" id="PS51186">
    <property type="entry name" value="GNAT"/>
    <property type="match status" value="2"/>
</dbReference>
<proteinExistence type="predicted"/>
<dbReference type="Proteomes" id="UP000276379">
    <property type="component" value="Unassembled WGS sequence"/>
</dbReference>
<dbReference type="Pfam" id="PF00583">
    <property type="entry name" value="Acetyltransf_1"/>
    <property type="match status" value="2"/>
</dbReference>
<dbReference type="SUPFAM" id="SSF55729">
    <property type="entry name" value="Acyl-CoA N-acyltransferases (Nat)"/>
    <property type="match status" value="2"/>
</dbReference>
<dbReference type="InterPro" id="IPR050832">
    <property type="entry name" value="Bact_Acetyltransf"/>
</dbReference>